<sequence length="387" mass="41619">MVPVVIGATLQAKRKGSSSTTTSSNSSKVASSPAYSKPPPNRKARKPQAESPHWQDELATELAASGLRVKPVAADGNCFFRAVADQLEGADGDHMALRGRVVHYMRCHHDDYAPYMEDDEDFQHYCKRMAEEGTWAGQHEQVALARLLGLQLRIYQAGQPCWTLRPGDPDFPPDAPTIHLSYHGMEHYNSVRLADDFGRGPPLPLELGGGPMRPSKPARKVGEWSAKDEERVMQGTGCYDAGARQQAIRDAAGKADQAIELLIERLAAEAADEPSANGCAGGSDVQQGMSDADSTQEDSRDCQVINPGKTTGSESYSNAKVKKQDQPLEQADAGPARNKACPCGSHKKYKSCCGAAKAAAKRRAQACDDQEPNAVNGAASQLATLYI</sequence>
<dbReference type="InterPro" id="IPR038765">
    <property type="entry name" value="Papain-like_cys_pep_sf"/>
</dbReference>
<feature type="compositionally biased region" description="Low complexity" evidence="2">
    <location>
        <begin position="17"/>
        <end position="35"/>
    </location>
</feature>
<name>A0AAW1RAK1_9CHLO</name>
<evidence type="ECO:0000313" key="5">
    <source>
        <dbReference type="Proteomes" id="UP001489004"/>
    </source>
</evidence>
<feature type="region of interest" description="Disordered" evidence="2">
    <location>
        <begin position="274"/>
        <end position="337"/>
    </location>
</feature>
<comment type="caution">
    <text evidence="4">The sequence shown here is derived from an EMBL/GenBank/DDBJ whole genome shotgun (WGS) entry which is preliminary data.</text>
</comment>
<feature type="compositionally biased region" description="Polar residues" evidence="2">
    <location>
        <begin position="284"/>
        <end position="293"/>
    </location>
</feature>
<comment type="similarity">
    <text evidence="1">Belongs to the peptidase C85 family.</text>
</comment>
<dbReference type="Pfam" id="PF02810">
    <property type="entry name" value="SEC-C"/>
    <property type="match status" value="1"/>
</dbReference>
<feature type="region of interest" description="Disordered" evidence="2">
    <location>
        <begin position="206"/>
        <end position="227"/>
    </location>
</feature>
<proteinExistence type="inferred from homology"/>
<dbReference type="EMBL" id="JALJOR010000001">
    <property type="protein sequence ID" value="KAK9830321.1"/>
    <property type="molecule type" value="Genomic_DNA"/>
</dbReference>
<evidence type="ECO:0000256" key="1">
    <source>
        <dbReference type="ARBA" id="ARBA00010407"/>
    </source>
</evidence>
<dbReference type="InterPro" id="IPR004027">
    <property type="entry name" value="SEC_C_motif"/>
</dbReference>
<reference evidence="4 5" key="1">
    <citation type="journal article" date="2024" name="Nat. Commun.">
        <title>Phylogenomics reveals the evolutionary origins of lichenization in chlorophyte algae.</title>
        <authorList>
            <person name="Puginier C."/>
            <person name="Libourel C."/>
            <person name="Otte J."/>
            <person name="Skaloud P."/>
            <person name="Haon M."/>
            <person name="Grisel S."/>
            <person name="Petersen M."/>
            <person name="Berrin J.G."/>
            <person name="Delaux P.M."/>
            <person name="Dal Grande F."/>
            <person name="Keller J."/>
        </authorList>
    </citation>
    <scope>NUCLEOTIDE SEQUENCE [LARGE SCALE GENOMIC DNA]</scope>
    <source>
        <strain evidence="4 5">SAG 2043</strain>
    </source>
</reference>
<gene>
    <name evidence="4" type="ORF">WJX72_010989</name>
</gene>
<feature type="region of interest" description="Disordered" evidence="2">
    <location>
        <begin position="8"/>
        <end position="54"/>
    </location>
</feature>
<dbReference type="SUPFAM" id="SSF54001">
    <property type="entry name" value="Cysteine proteinases"/>
    <property type="match status" value="1"/>
</dbReference>
<dbReference type="SUPFAM" id="SSF103642">
    <property type="entry name" value="Sec-C motif"/>
    <property type="match status" value="1"/>
</dbReference>
<dbReference type="PANTHER" id="PTHR12419">
    <property type="entry name" value="OTU DOMAIN CONTAINING PROTEIN"/>
    <property type="match status" value="1"/>
</dbReference>
<dbReference type="Proteomes" id="UP001489004">
    <property type="component" value="Unassembled WGS sequence"/>
</dbReference>
<accession>A0AAW1RAK1</accession>
<evidence type="ECO:0000256" key="2">
    <source>
        <dbReference type="SAM" id="MobiDB-lite"/>
    </source>
</evidence>
<dbReference type="GO" id="GO:0004843">
    <property type="term" value="F:cysteine-type deubiquitinase activity"/>
    <property type="evidence" value="ECO:0007669"/>
    <property type="project" value="TreeGrafter"/>
</dbReference>
<dbReference type="Gene3D" id="3.90.70.80">
    <property type="match status" value="1"/>
</dbReference>
<organism evidence="4 5">
    <name type="scientific">[Myrmecia] bisecta</name>
    <dbReference type="NCBI Taxonomy" id="41462"/>
    <lineage>
        <taxon>Eukaryota</taxon>
        <taxon>Viridiplantae</taxon>
        <taxon>Chlorophyta</taxon>
        <taxon>core chlorophytes</taxon>
        <taxon>Trebouxiophyceae</taxon>
        <taxon>Trebouxiales</taxon>
        <taxon>Trebouxiaceae</taxon>
        <taxon>Myrmecia</taxon>
    </lineage>
</organism>
<feature type="domain" description="OTU" evidence="3">
    <location>
        <begin position="67"/>
        <end position="194"/>
    </location>
</feature>
<dbReference type="AlphaFoldDB" id="A0AAW1RAK1"/>
<dbReference type="InterPro" id="IPR003323">
    <property type="entry name" value="OTU_dom"/>
</dbReference>
<dbReference type="Pfam" id="PF02338">
    <property type="entry name" value="OTU"/>
    <property type="match status" value="1"/>
</dbReference>
<evidence type="ECO:0000259" key="3">
    <source>
        <dbReference type="PROSITE" id="PS50802"/>
    </source>
</evidence>
<dbReference type="InterPro" id="IPR050704">
    <property type="entry name" value="Peptidase_C85-like"/>
</dbReference>
<evidence type="ECO:0000313" key="4">
    <source>
        <dbReference type="EMBL" id="KAK9830321.1"/>
    </source>
</evidence>
<dbReference type="CDD" id="cd22771">
    <property type="entry name" value="OTU_plant_OTU7-like"/>
    <property type="match status" value="1"/>
</dbReference>
<keyword evidence="5" id="KW-1185">Reference proteome</keyword>
<protein>
    <recommendedName>
        <fullName evidence="3">OTU domain-containing protein</fullName>
    </recommendedName>
</protein>
<dbReference type="PANTHER" id="PTHR12419:SF7">
    <property type="entry name" value="OTU DOMAIN-CONTAINING PROTEIN 3"/>
    <property type="match status" value="1"/>
</dbReference>
<dbReference type="Gene3D" id="3.10.450.50">
    <property type="match status" value="1"/>
</dbReference>
<dbReference type="PROSITE" id="PS50802">
    <property type="entry name" value="OTU"/>
    <property type="match status" value="1"/>
</dbReference>
<feature type="compositionally biased region" description="Polar residues" evidence="2">
    <location>
        <begin position="308"/>
        <end position="318"/>
    </location>
</feature>
<dbReference type="GO" id="GO:0016579">
    <property type="term" value="P:protein deubiquitination"/>
    <property type="evidence" value="ECO:0007669"/>
    <property type="project" value="TreeGrafter"/>
</dbReference>